<name>A0A1J4KDW6_9EUKA</name>
<accession>A0A1J4KDW6</accession>
<evidence type="ECO:0000313" key="2">
    <source>
        <dbReference type="EMBL" id="OHT07908.1"/>
    </source>
</evidence>
<dbReference type="PANTHER" id="PTHR23339">
    <property type="entry name" value="TYROSINE SPECIFIC PROTEIN PHOSPHATASE AND DUAL SPECIFICITY PROTEIN PHOSPHATASE"/>
    <property type="match status" value="1"/>
</dbReference>
<feature type="compositionally biased region" description="Basic and acidic residues" evidence="1">
    <location>
        <begin position="110"/>
        <end position="124"/>
    </location>
</feature>
<dbReference type="InterPro" id="IPR029021">
    <property type="entry name" value="Prot-tyrosine_phosphatase-like"/>
</dbReference>
<dbReference type="RefSeq" id="XP_068361044.1">
    <property type="nucleotide sequence ID" value="XM_068492237.1"/>
</dbReference>
<feature type="compositionally biased region" description="Polar residues" evidence="1">
    <location>
        <begin position="125"/>
        <end position="141"/>
    </location>
</feature>
<keyword evidence="3" id="KW-1185">Reference proteome</keyword>
<dbReference type="SUPFAM" id="SSF52799">
    <property type="entry name" value="(Phosphotyrosine protein) phosphatases II"/>
    <property type="match status" value="1"/>
</dbReference>
<comment type="caution">
    <text evidence="2">The sequence shown here is derived from an EMBL/GenBank/DDBJ whole genome shotgun (WGS) entry which is preliminary data.</text>
</comment>
<dbReference type="GeneID" id="94826941"/>
<evidence type="ECO:0000313" key="3">
    <source>
        <dbReference type="Proteomes" id="UP000179807"/>
    </source>
</evidence>
<protein>
    <submittedName>
        <fullName evidence="2">Uncharacterized protein</fullName>
    </submittedName>
</protein>
<feature type="compositionally biased region" description="Low complexity" evidence="1">
    <location>
        <begin position="85"/>
        <end position="103"/>
    </location>
</feature>
<dbReference type="VEuPathDB" id="TrichDB:TRFO_05012"/>
<organism evidence="2 3">
    <name type="scientific">Tritrichomonas foetus</name>
    <dbReference type="NCBI Taxonomy" id="1144522"/>
    <lineage>
        <taxon>Eukaryota</taxon>
        <taxon>Metamonada</taxon>
        <taxon>Parabasalia</taxon>
        <taxon>Tritrichomonadida</taxon>
        <taxon>Tritrichomonadidae</taxon>
        <taxon>Tritrichomonas</taxon>
    </lineage>
</organism>
<evidence type="ECO:0000256" key="1">
    <source>
        <dbReference type="SAM" id="MobiDB-lite"/>
    </source>
</evidence>
<proteinExistence type="predicted"/>
<dbReference type="InterPro" id="IPR050561">
    <property type="entry name" value="PTP"/>
</dbReference>
<sequence>MIKNFGFNAHEAIGWIRVCRPGSVIGPQQAFLIKYDSALHRPAPQTHVAPSIQHVVKSSKRPALSRPSDRINGNRAGLGTANSQSANSRTRATKTATASSPSRQRPKTTARPDHLRQNAKEKVSQQENGLLQIQAVSITPTVPQPRKLQRAQQHANSRKTPRK</sequence>
<dbReference type="OrthoDB" id="266663at2759"/>
<dbReference type="EMBL" id="MLAK01000682">
    <property type="protein sequence ID" value="OHT07908.1"/>
    <property type="molecule type" value="Genomic_DNA"/>
</dbReference>
<dbReference type="Gene3D" id="3.90.190.10">
    <property type="entry name" value="Protein tyrosine phosphatase superfamily"/>
    <property type="match status" value="1"/>
</dbReference>
<dbReference type="Proteomes" id="UP000179807">
    <property type="component" value="Unassembled WGS sequence"/>
</dbReference>
<feature type="region of interest" description="Disordered" evidence="1">
    <location>
        <begin position="44"/>
        <end position="163"/>
    </location>
</feature>
<gene>
    <name evidence="2" type="ORF">TRFO_05012</name>
</gene>
<dbReference type="AlphaFoldDB" id="A0A1J4KDW6"/>
<reference evidence="2" key="1">
    <citation type="submission" date="2016-10" db="EMBL/GenBank/DDBJ databases">
        <authorList>
            <person name="Benchimol M."/>
            <person name="Almeida L.G."/>
            <person name="Vasconcelos A.T."/>
            <person name="Perreira-Neves A."/>
            <person name="Rosa I.A."/>
            <person name="Tasca T."/>
            <person name="Bogo M.R."/>
            <person name="de Souza W."/>
        </authorList>
    </citation>
    <scope>NUCLEOTIDE SEQUENCE [LARGE SCALE GENOMIC DNA]</scope>
    <source>
        <strain evidence="2">K</strain>
    </source>
</reference>